<evidence type="ECO:0000256" key="1">
    <source>
        <dbReference type="ARBA" id="ARBA00007345"/>
    </source>
</evidence>
<evidence type="ECO:0000313" key="8">
    <source>
        <dbReference type="EMBL" id="AML60595.1"/>
    </source>
</evidence>
<dbReference type="PANTHER" id="PTHR11880">
    <property type="entry name" value="RIBOSOMAL PROTEIN S19P FAMILY MEMBER"/>
    <property type="match status" value="1"/>
</dbReference>
<evidence type="ECO:0000256" key="2">
    <source>
        <dbReference type="ARBA" id="ARBA00022730"/>
    </source>
</evidence>
<proteinExistence type="inferred from homology"/>
<dbReference type="GO" id="GO:0005763">
    <property type="term" value="C:mitochondrial small ribosomal subunit"/>
    <property type="evidence" value="ECO:0007669"/>
    <property type="project" value="TreeGrafter"/>
</dbReference>
<dbReference type="HAMAP" id="MF_00531">
    <property type="entry name" value="Ribosomal_uS19"/>
    <property type="match status" value="1"/>
</dbReference>
<evidence type="ECO:0000256" key="6">
    <source>
        <dbReference type="ARBA" id="ARBA00035253"/>
    </source>
</evidence>
<dbReference type="AlphaFoldDB" id="A0A140F2G1"/>
<keyword evidence="2" id="KW-0699">rRNA-binding</keyword>
<evidence type="ECO:0000256" key="4">
    <source>
        <dbReference type="ARBA" id="ARBA00022980"/>
    </source>
</evidence>
<dbReference type="PIRSF" id="PIRSF002144">
    <property type="entry name" value="Ribosomal_S19"/>
    <property type="match status" value="1"/>
</dbReference>
<dbReference type="NCBIfam" id="TIGR01050">
    <property type="entry name" value="rpsS_bact"/>
    <property type="match status" value="1"/>
</dbReference>
<name>A0A140F2G1_9EUKA</name>
<geneLocation type="mitochondrion" evidence="8"/>
<reference evidence="8" key="2">
    <citation type="journal article" date="2016" name="Open Biol.">
        <title>Moramonas marocensis gen. nov., sp. nov.: a jakobid flagellate isolated from desert soil with a bacteria-like, but bloated mitochondrial genome.</title>
        <authorList>
            <person name="Strassert J.F."/>
            <person name="Tikhonenkov D.V."/>
            <person name="Pombert J.F."/>
            <person name="Kolisko M."/>
            <person name="Tai V."/>
            <person name="Mylnikov A.P."/>
            <person name="Keeling P.J."/>
        </authorList>
    </citation>
    <scope>NUCLEOTIDE SEQUENCE</scope>
</reference>
<sequence>MARSIWKGPFVDPHLIHNYKKTMDNAHRSQKNQKEHKIQIWSRRSVILPEFLRSGIVGARTHNKVYVYNGLKWFPITITEEMVGHKFGEFAPTRKTSTGRSSRSNRTSTSQTGIKNLKTKKKG</sequence>
<dbReference type="InterPro" id="IPR002222">
    <property type="entry name" value="Ribosomal_uS19"/>
</dbReference>
<dbReference type="SUPFAM" id="SSF54570">
    <property type="entry name" value="Ribosomal protein S19"/>
    <property type="match status" value="1"/>
</dbReference>
<dbReference type="GO" id="GO:0006412">
    <property type="term" value="P:translation"/>
    <property type="evidence" value="ECO:0007669"/>
    <property type="project" value="InterPro"/>
</dbReference>
<dbReference type="Pfam" id="PF00203">
    <property type="entry name" value="Ribosomal_S19"/>
    <property type="match status" value="1"/>
</dbReference>
<feature type="compositionally biased region" description="Low complexity" evidence="7">
    <location>
        <begin position="93"/>
        <end position="112"/>
    </location>
</feature>
<dbReference type="GO" id="GO:0000028">
    <property type="term" value="P:ribosomal small subunit assembly"/>
    <property type="evidence" value="ECO:0007669"/>
    <property type="project" value="TreeGrafter"/>
</dbReference>
<comment type="similarity">
    <text evidence="1">Belongs to the universal ribosomal protein uS19 family.</text>
</comment>
<evidence type="ECO:0000256" key="3">
    <source>
        <dbReference type="ARBA" id="ARBA00022884"/>
    </source>
</evidence>
<dbReference type="GO" id="GO:0003735">
    <property type="term" value="F:structural constituent of ribosome"/>
    <property type="evidence" value="ECO:0007669"/>
    <property type="project" value="InterPro"/>
</dbReference>
<dbReference type="InterPro" id="IPR023575">
    <property type="entry name" value="Ribosomal_uS19_SF"/>
</dbReference>
<evidence type="ECO:0000256" key="7">
    <source>
        <dbReference type="SAM" id="MobiDB-lite"/>
    </source>
</evidence>
<organism evidence="8">
    <name type="scientific">Moramonas marocensis</name>
    <dbReference type="NCBI Taxonomy" id="1805496"/>
    <lineage>
        <taxon>Eukaryota</taxon>
        <taxon>Discoba</taxon>
        <taxon>Jakobida</taxon>
        <taxon>Histionina</taxon>
        <taxon>Moramonas</taxon>
    </lineage>
</organism>
<keyword evidence="8" id="KW-0496">Mitochondrion</keyword>
<evidence type="ECO:0000256" key="5">
    <source>
        <dbReference type="ARBA" id="ARBA00023274"/>
    </source>
</evidence>
<keyword evidence="5" id="KW-0687">Ribonucleoprotein</keyword>
<dbReference type="Gene3D" id="3.30.860.10">
    <property type="entry name" value="30s Ribosomal Protein S19, Chain A"/>
    <property type="match status" value="1"/>
</dbReference>
<dbReference type="EMBL" id="KU057169">
    <property type="protein sequence ID" value="AML60595.1"/>
    <property type="molecule type" value="Genomic_DNA"/>
</dbReference>
<dbReference type="InterPro" id="IPR005732">
    <property type="entry name" value="Ribosomal_uS19_bac-type"/>
</dbReference>
<feature type="region of interest" description="Disordered" evidence="7">
    <location>
        <begin position="89"/>
        <end position="123"/>
    </location>
</feature>
<gene>
    <name evidence="8" type="ORF">Mmmito_0005</name>
</gene>
<reference evidence="8" key="1">
    <citation type="submission" date="2015-11" db="EMBL/GenBank/DDBJ databases">
        <authorList>
            <person name="Zhang Y."/>
            <person name="Guo Z."/>
        </authorList>
    </citation>
    <scope>NUCLEOTIDE SEQUENCE</scope>
</reference>
<keyword evidence="4 8" id="KW-0689">Ribosomal protein</keyword>
<accession>A0A140F2G1</accession>
<keyword evidence="3" id="KW-0694">RNA-binding</keyword>
<protein>
    <recommendedName>
        <fullName evidence="6">Small ribosomal subunit protein uS19c</fullName>
    </recommendedName>
</protein>
<dbReference type="PANTHER" id="PTHR11880:SF8">
    <property type="entry name" value="SMALL RIBOSOMAL SUBUNIT PROTEIN US19M"/>
    <property type="match status" value="1"/>
</dbReference>
<dbReference type="GO" id="GO:0019843">
    <property type="term" value="F:rRNA binding"/>
    <property type="evidence" value="ECO:0007669"/>
    <property type="project" value="UniProtKB-KW"/>
</dbReference>